<dbReference type="PANTHER" id="PTHR12993:SF11">
    <property type="entry name" value="N-ACETYLGLUCOSAMINYL-PHOSPHATIDYLINOSITOL DE-N-ACETYLASE"/>
    <property type="match status" value="1"/>
</dbReference>
<evidence type="ECO:0000256" key="1">
    <source>
        <dbReference type="ARBA" id="ARBA00022833"/>
    </source>
</evidence>
<dbReference type="Proteomes" id="UP001569963">
    <property type="component" value="Unassembled WGS sequence"/>
</dbReference>
<reference evidence="3 4" key="1">
    <citation type="submission" date="2023-11" db="EMBL/GenBank/DDBJ databases">
        <title>Actinomadura monticuli sp. nov., isolated from volcanic ash.</title>
        <authorList>
            <person name="Lee S.D."/>
            <person name="Yang H."/>
            <person name="Kim I.S."/>
        </authorList>
    </citation>
    <scope>NUCLEOTIDE SEQUENCE [LARGE SCALE GENOMIC DNA]</scope>
    <source>
        <strain evidence="3 4">DLS-62</strain>
    </source>
</reference>
<proteinExistence type="predicted"/>
<dbReference type="RefSeq" id="WP_371953001.1">
    <property type="nucleotide sequence ID" value="NZ_JAXCEI010000013.1"/>
</dbReference>
<protein>
    <submittedName>
        <fullName evidence="3">PIG-L family deacetylase</fullName>
        <ecNumber evidence="3">3.5.1.-</ecNumber>
    </submittedName>
</protein>
<keyword evidence="4" id="KW-1185">Reference proteome</keyword>
<dbReference type="InterPro" id="IPR024078">
    <property type="entry name" value="LmbE-like_dom_sf"/>
</dbReference>
<evidence type="ECO:0000313" key="4">
    <source>
        <dbReference type="Proteomes" id="UP001569963"/>
    </source>
</evidence>
<dbReference type="InterPro" id="IPR003737">
    <property type="entry name" value="GlcNAc_PI_deacetylase-related"/>
</dbReference>
<sequence>MTAGRRSHPDAPMDGRAVLAVVAHPDDESFGPGAVLDHLIEAGGLYFTHGEASNPHPTAGVLAEIRSAEPGSASAVLGARHTELLDCPDGRLDQVPLDDSAEQVRRFDQTVEPSRLPAFDLGGVTGHPDHVPATRAAVRAADDPGPPVLGWTIPQDVAEALNTEFGTGFIGPRGRPTGQRLAVDAPVSQRTRLTGSRPGRRPPGTCTDRR</sequence>
<dbReference type="EMBL" id="JAXCEI010000013">
    <property type="protein sequence ID" value="MFA1542665.1"/>
    <property type="molecule type" value="Genomic_DNA"/>
</dbReference>
<organism evidence="3 4">
    <name type="scientific">Actinomadura monticuli</name>
    <dbReference type="NCBI Taxonomy" id="3097367"/>
    <lineage>
        <taxon>Bacteria</taxon>
        <taxon>Bacillati</taxon>
        <taxon>Actinomycetota</taxon>
        <taxon>Actinomycetes</taxon>
        <taxon>Streptosporangiales</taxon>
        <taxon>Thermomonosporaceae</taxon>
        <taxon>Actinomadura</taxon>
    </lineage>
</organism>
<comment type="caution">
    <text evidence="3">The sequence shown here is derived from an EMBL/GenBank/DDBJ whole genome shotgun (WGS) entry which is preliminary data.</text>
</comment>
<dbReference type="EC" id="3.5.1.-" evidence="3"/>
<dbReference type="SUPFAM" id="SSF102588">
    <property type="entry name" value="LmbE-like"/>
    <property type="match status" value="1"/>
</dbReference>
<evidence type="ECO:0000313" key="3">
    <source>
        <dbReference type="EMBL" id="MFA1542665.1"/>
    </source>
</evidence>
<dbReference type="PANTHER" id="PTHR12993">
    <property type="entry name" value="N-ACETYLGLUCOSAMINYL-PHOSPHATIDYLINOSITOL DE-N-ACETYLASE-RELATED"/>
    <property type="match status" value="1"/>
</dbReference>
<dbReference type="Gene3D" id="3.40.50.10320">
    <property type="entry name" value="LmbE-like"/>
    <property type="match status" value="1"/>
</dbReference>
<keyword evidence="3" id="KW-0378">Hydrolase</keyword>
<keyword evidence="1" id="KW-0862">Zinc</keyword>
<accession>A0ABV4QJU7</accession>
<dbReference type="Pfam" id="PF02585">
    <property type="entry name" value="PIG-L"/>
    <property type="match status" value="1"/>
</dbReference>
<dbReference type="GO" id="GO:0016787">
    <property type="term" value="F:hydrolase activity"/>
    <property type="evidence" value="ECO:0007669"/>
    <property type="project" value="UniProtKB-KW"/>
</dbReference>
<name>A0ABV4QJU7_9ACTN</name>
<evidence type="ECO:0000256" key="2">
    <source>
        <dbReference type="SAM" id="MobiDB-lite"/>
    </source>
</evidence>
<gene>
    <name evidence="3" type="ORF">SM611_27345</name>
</gene>
<feature type="region of interest" description="Disordered" evidence="2">
    <location>
        <begin position="168"/>
        <end position="210"/>
    </location>
</feature>